<dbReference type="SUPFAM" id="SSF53335">
    <property type="entry name" value="S-adenosyl-L-methionine-dependent methyltransferases"/>
    <property type="match status" value="1"/>
</dbReference>
<dbReference type="InterPro" id="IPR029063">
    <property type="entry name" value="SAM-dependent_MTases_sf"/>
</dbReference>
<dbReference type="Pfam" id="PF13649">
    <property type="entry name" value="Methyltransf_25"/>
    <property type="match status" value="1"/>
</dbReference>
<evidence type="ECO:0000256" key="3">
    <source>
        <dbReference type="ARBA" id="ARBA00022691"/>
    </source>
</evidence>
<name>A0A1G8URB4_9ACTN</name>
<proteinExistence type="predicted"/>
<protein>
    <submittedName>
        <fullName evidence="5">Methyltransferase domain-containing protein</fullName>
    </submittedName>
</protein>
<dbReference type="RefSeq" id="WP_245769130.1">
    <property type="nucleotide sequence ID" value="NZ_FNFF01000001.1"/>
</dbReference>
<gene>
    <name evidence="5" type="ORF">SAMN05421806_101973</name>
</gene>
<keyword evidence="1 5" id="KW-0489">Methyltransferase</keyword>
<keyword evidence="6" id="KW-1185">Reference proteome</keyword>
<dbReference type="Gene3D" id="3.40.50.150">
    <property type="entry name" value="Vaccinia Virus protein VP39"/>
    <property type="match status" value="1"/>
</dbReference>
<evidence type="ECO:0000313" key="5">
    <source>
        <dbReference type="EMBL" id="SDJ55510.1"/>
    </source>
</evidence>
<dbReference type="PANTHER" id="PTHR43464:SF19">
    <property type="entry name" value="UBIQUINONE BIOSYNTHESIS O-METHYLTRANSFERASE, MITOCHONDRIAL"/>
    <property type="match status" value="1"/>
</dbReference>
<evidence type="ECO:0000313" key="6">
    <source>
        <dbReference type="Proteomes" id="UP000199155"/>
    </source>
</evidence>
<evidence type="ECO:0000259" key="4">
    <source>
        <dbReference type="Pfam" id="PF13649"/>
    </source>
</evidence>
<keyword evidence="2 5" id="KW-0808">Transferase</keyword>
<dbReference type="Proteomes" id="UP000199155">
    <property type="component" value="Unassembled WGS sequence"/>
</dbReference>
<dbReference type="GO" id="GO:0032259">
    <property type="term" value="P:methylation"/>
    <property type="evidence" value="ECO:0007669"/>
    <property type="project" value="UniProtKB-KW"/>
</dbReference>
<reference evidence="5 6" key="1">
    <citation type="submission" date="2016-10" db="EMBL/GenBank/DDBJ databases">
        <authorList>
            <person name="de Groot N.N."/>
        </authorList>
    </citation>
    <scope>NUCLEOTIDE SEQUENCE [LARGE SCALE GENOMIC DNA]</scope>
    <source>
        <strain evidence="5 6">CGMCC 4.5727</strain>
    </source>
</reference>
<dbReference type="EMBL" id="FNFF01000001">
    <property type="protein sequence ID" value="SDJ55510.1"/>
    <property type="molecule type" value="Genomic_DNA"/>
</dbReference>
<feature type="domain" description="Methyltransferase" evidence="4">
    <location>
        <begin position="53"/>
        <end position="144"/>
    </location>
</feature>
<dbReference type="AlphaFoldDB" id="A0A1G8URB4"/>
<dbReference type="GO" id="GO:0008168">
    <property type="term" value="F:methyltransferase activity"/>
    <property type="evidence" value="ECO:0007669"/>
    <property type="project" value="UniProtKB-KW"/>
</dbReference>
<dbReference type="PANTHER" id="PTHR43464">
    <property type="entry name" value="METHYLTRANSFERASE"/>
    <property type="match status" value="1"/>
</dbReference>
<keyword evidence="3" id="KW-0949">S-adenosyl-L-methionine</keyword>
<accession>A0A1G8URB4</accession>
<evidence type="ECO:0000256" key="1">
    <source>
        <dbReference type="ARBA" id="ARBA00022603"/>
    </source>
</evidence>
<dbReference type="CDD" id="cd02440">
    <property type="entry name" value="AdoMet_MTases"/>
    <property type="match status" value="1"/>
</dbReference>
<dbReference type="InterPro" id="IPR041698">
    <property type="entry name" value="Methyltransf_25"/>
</dbReference>
<dbReference type="STRING" id="417292.SAMN05421806_101973"/>
<sequence>MTTLDTSALPQSEVWNGSVGAHWAAHHDRYDAMLAEFDKPLFAAAAIRSTDRVLDIGCGAGATSREAAWLAGRGRVLGVDISAPLIERARADLLPNLWYELADAETYAFQEAGFDVLISRGGVMFFADHRAAFANLARALAPGGRFAFVCPRPVDADSAEARVFGRLAEIDPAAPDPAALAAHRAMASLSRPEQLRAALAGFADVAISAVHATSRYGSDPEDAVDFVLSRRPHTEVPGGTRAAMAEEFAPYAGPLGVRLPSSVWLVTGRRP</sequence>
<organism evidence="5 6">
    <name type="scientific">Streptomyces indicus</name>
    <dbReference type="NCBI Taxonomy" id="417292"/>
    <lineage>
        <taxon>Bacteria</taxon>
        <taxon>Bacillati</taxon>
        <taxon>Actinomycetota</taxon>
        <taxon>Actinomycetes</taxon>
        <taxon>Kitasatosporales</taxon>
        <taxon>Streptomycetaceae</taxon>
        <taxon>Streptomyces</taxon>
    </lineage>
</organism>
<evidence type="ECO:0000256" key="2">
    <source>
        <dbReference type="ARBA" id="ARBA00022679"/>
    </source>
</evidence>